<dbReference type="RefSeq" id="WP_148972233.1">
    <property type="nucleotide sequence ID" value="NZ_CP043314.1"/>
</dbReference>
<name>A0A5C0UH95_9PROT</name>
<reference evidence="2 3" key="1">
    <citation type="submission" date="2019-08" db="EMBL/GenBank/DDBJ databases">
        <title>Highly reduced genomes of protist endosymbionts show evolutionary convergence.</title>
        <authorList>
            <person name="George E."/>
            <person name="Husnik F."/>
            <person name="Tashyreva D."/>
            <person name="Prokopchuk G."/>
            <person name="Horak A."/>
            <person name="Kwong W.K."/>
            <person name="Lukes J."/>
            <person name="Keeling P.J."/>
        </authorList>
    </citation>
    <scope>NUCLEOTIDE SEQUENCE [LARGE SCALE GENOMIC DNA]</scope>
    <source>
        <strain evidence="2">1604HC</strain>
    </source>
</reference>
<gene>
    <name evidence="2" type="ORF">FZC36_01505</name>
</gene>
<dbReference type="Proteomes" id="UP000324924">
    <property type="component" value="Chromosome"/>
</dbReference>
<dbReference type="AlphaFoldDB" id="A0A5C0UH95"/>
<keyword evidence="1" id="KW-1133">Transmembrane helix</keyword>
<dbReference type="EMBL" id="CP043314">
    <property type="protein sequence ID" value="QEK39110.1"/>
    <property type="molecule type" value="Genomic_DNA"/>
</dbReference>
<dbReference type="InterPro" id="IPR036249">
    <property type="entry name" value="Thioredoxin-like_sf"/>
</dbReference>
<dbReference type="KEGG" id="nabu:FZC36_01505"/>
<keyword evidence="1" id="KW-0812">Transmembrane</keyword>
<accession>A0A5C0UH95</accession>
<keyword evidence="1" id="KW-0472">Membrane</keyword>
<proteinExistence type="predicted"/>
<protein>
    <submittedName>
        <fullName evidence="2">Uncharacterized protein</fullName>
    </submittedName>
</protein>
<feature type="transmembrane region" description="Helical" evidence="1">
    <location>
        <begin position="9"/>
        <end position="27"/>
    </location>
</feature>
<organism evidence="2 3">
    <name type="scientific">Candidatus Nesciobacter abundans</name>
    <dbReference type="NCBI Taxonomy" id="2601668"/>
    <lineage>
        <taxon>Bacteria</taxon>
        <taxon>Pseudomonadati</taxon>
        <taxon>Pseudomonadota</taxon>
        <taxon>Alphaproteobacteria</taxon>
        <taxon>Holosporales</taxon>
        <taxon>Holosporaceae</taxon>
        <taxon>Candidatus Nesciobacter</taxon>
    </lineage>
</organism>
<sequence>MLKKILKKYTTFIALLVFIPVIYIFWFKDCKICRRGMKVYGENKKVIDIRKMKDPSIIAFLSIDFKNLPISRENYLMIFQMNNVHDLMDKNNIKQIIVIDGRNIKQEQEESIISGLNKIKRGNKSDLEFYIDRNGSVINLLKLKSFPSLIMIKNGKQLFKTSEVSDLNIFNMFSNISSYLGISIGTS</sequence>
<dbReference type="SUPFAM" id="SSF52833">
    <property type="entry name" value="Thioredoxin-like"/>
    <property type="match status" value="1"/>
</dbReference>
<dbReference type="Gene3D" id="3.40.30.10">
    <property type="entry name" value="Glutaredoxin"/>
    <property type="match status" value="1"/>
</dbReference>
<evidence type="ECO:0000256" key="1">
    <source>
        <dbReference type="SAM" id="Phobius"/>
    </source>
</evidence>
<evidence type="ECO:0000313" key="3">
    <source>
        <dbReference type="Proteomes" id="UP000324924"/>
    </source>
</evidence>
<evidence type="ECO:0000313" key="2">
    <source>
        <dbReference type="EMBL" id="QEK39110.1"/>
    </source>
</evidence>
<keyword evidence="3" id="KW-1185">Reference proteome</keyword>